<dbReference type="Proteomes" id="UP000316801">
    <property type="component" value="Unassembled WGS sequence"/>
</dbReference>
<dbReference type="AlphaFoldDB" id="A0A549T1X9"/>
<protein>
    <submittedName>
        <fullName evidence="2">Helix-turn-helix transcriptional regulator</fullName>
    </submittedName>
</protein>
<dbReference type="GO" id="GO:0003677">
    <property type="term" value="F:DNA binding"/>
    <property type="evidence" value="ECO:0007669"/>
    <property type="project" value="InterPro"/>
</dbReference>
<feature type="domain" description="HTH cro/C1-type" evidence="1">
    <location>
        <begin position="5"/>
        <end position="50"/>
    </location>
</feature>
<dbReference type="InterPro" id="IPR001387">
    <property type="entry name" value="Cro/C1-type_HTH"/>
</dbReference>
<evidence type="ECO:0000313" key="3">
    <source>
        <dbReference type="Proteomes" id="UP000316801"/>
    </source>
</evidence>
<keyword evidence="3" id="KW-1185">Reference proteome</keyword>
<organism evidence="2 3">
    <name type="scientific">Rhizobium straminoryzae</name>
    <dbReference type="NCBI Taxonomy" id="1387186"/>
    <lineage>
        <taxon>Bacteria</taxon>
        <taxon>Pseudomonadati</taxon>
        <taxon>Pseudomonadota</taxon>
        <taxon>Alphaproteobacteria</taxon>
        <taxon>Hyphomicrobiales</taxon>
        <taxon>Rhizobiaceae</taxon>
        <taxon>Rhizobium/Agrobacterium group</taxon>
        <taxon>Rhizobium</taxon>
    </lineage>
</organism>
<dbReference type="InterPro" id="IPR010982">
    <property type="entry name" value="Lambda_DNA-bd_dom_sf"/>
</dbReference>
<proteinExistence type="predicted"/>
<sequence length="54" mass="5713">MGESRRASGYSLEDLAVTCGLTVLELQAIEAGKDTDANHLRRVAAALKIPSLTV</sequence>
<dbReference type="EMBL" id="VJMG01000060">
    <property type="protein sequence ID" value="TRL35875.1"/>
    <property type="molecule type" value="Genomic_DNA"/>
</dbReference>
<comment type="caution">
    <text evidence="2">The sequence shown here is derived from an EMBL/GenBank/DDBJ whole genome shotgun (WGS) entry which is preliminary data.</text>
</comment>
<dbReference type="Gene3D" id="1.10.260.40">
    <property type="entry name" value="lambda repressor-like DNA-binding domains"/>
    <property type="match status" value="1"/>
</dbReference>
<gene>
    <name evidence="2" type="ORF">FNA46_19220</name>
</gene>
<evidence type="ECO:0000313" key="2">
    <source>
        <dbReference type="EMBL" id="TRL35875.1"/>
    </source>
</evidence>
<evidence type="ECO:0000259" key="1">
    <source>
        <dbReference type="Pfam" id="PF01381"/>
    </source>
</evidence>
<dbReference type="Pfam" id="PF01381">
    <property type="entry name" value="HTH_3"/>
    <property type="match status" value="1"/>
</dbReference>
<dbReference type="SUPFAM" id="SSF47413">
    <property type="entry name" value="lambda repressor-like DNA-binding domains"/>
    <property type="match status" value="1"/>
</dbReference>
<accession>A0A549T1X9</accession>
<name>A0A549T1X9_9HYPH</name>
<reference evidence="2 3" key="1">
    <citation type="submission" date="2019-07" db="EMBL/GenBank/DDBJ databases">
        <title>Ln-dependent methylotrophs.</title>
        <authorList>
            <person name="Tani A."/>
        </authorList>
    </citation>
    <scope>NUCLEOTIDE SEQUENCE [LARGE SCALE GENOMIC DNA]</scope>
    <source>
        <strain evidence="2 3">SM12</strain>
    </source>
</reference>